<dbReference type="Proteomes" id="UP000298652">
    <property type="component" value="Chromosome 9"/>
</dbReference>
<name>A0A4U6T4F0_SETVI</name>
<organism evidence="1 2">
    <name type="scientific">Setaria viridis</name>
    <name type="common">Green bristlegrass</name>
    <name type="synonym">Setaria italica subsp. viridis</name>
    <dbReference type="NCBI Taxonomy" id="4556"/>
    <lineage>
        <taxon>Eukaryota</taxon>
        <taxon>Viridiplantae</taxon>
        <taxon>Streptophyta</taxon>
        <taxon>Embryophyta</taxon>
        <taxon>Tracheophyta</taxon>
        <taxon>Spermatophyta</taxon>
        <taxon>Magnoliopsida</taxon>
        <taxon>Liliopsida</taxon>
        <taxon>Poales</taxon>
        <taxon>Poaceae</taxon>
        <taxon>PACMAD clade</taxon>
        <taxon>Panicoideae</taxon>
        <taxon>Panicodae</taxon>
        <taxon>Paniceae</taxon>
        <taxon>Cenchrinae</taxon>
        <taxon>Setaria</taxon>
    </lineage>
</organism>
<keyword evidence="2" id="KW-1185">Reference proteome</keyword>
<dbReference type="Gramene" id="TKV96529">
    <property type="protein sequence ID" value="TKV96529"/>
    <property type="gene ID" value="SEVIR_9G434200v2"/>
</dbReference>
<accession>A0A4U6T4F0</accession>
<protein>
    <submittedName>
        <fullName evidence="1">Uncharacterized protein</fullName>
    </submittedName>
</protein>
<evidence type="ECO:0000313" key="1">
    <source>
        <dbReference type="EMBL" id="TKV96529.1"/>
    </source>
</evidence>
<dbReference type="AlphaFoldDB" id="A0A4U6T4F0"/>
<dbReference type="EMBL" id="CM016560">
    <property type="protein sequence ID" value="TKV96529.1"/>
    <property type="molecule type" value="Genomic_DNA"/>
</dbReference>
<proteinExistence type="predicted"/>
<reference evidence="1" key="1">
    <citation type="submission" date="2019-03" db="EMBL/GenBank/DDBJ databases">
        <title>WGS assembly of Setaria viridis.</title>
        <authorList>
            <person name="Huang P."/>
            <person name="Jenkins J."/>
            <person name="Grimwood J."/>
            <person name="Barry K."/>
            <person name="Healey A."/>
            <person name="Mamidi S."/>
            <person name="Sreedasyam A."/>
            <person name="Shu S."/>
            <person name="Feldman M."/>
            <person name="Wu J."/>
            <person name="Yu Y."/>
            <person name="Chen C."/>
            <person name="Johnson J."/>
            <person name="Rokhsar D."/>
            <person name="Baxter I."/>
            <person name="Schmutz J."/>
            <person name="Brutnell T."/>
            <person name="Kellogg E."/>
        </authorList>
    </citation>
    <scope>NUCLEOTIDE SEQUENCE [LARGE SCALE GENOMIC DNA]</scope>
</reference>
<sequence>MTSGCNSIWISSGSCRGGGVGASGVTGICCLHEVVGHARHVERHAGHAAEQAELGVRQQERGAQLARVRREHAVLLLQRAAPPQGAADAGAHRLVLAPQALRLRRQVVHVLLPLHAGLARRQPVRGHAVAPPLLLGGRRGVADHPLLRRRRRNHLTTEGNEELACLEVGTVPLLVE</sequence>
<gene>
    <name evidence="1" type="ORF">SEVIR_9G434200v2</name>
</gene>
<evidence type="ECO:0000313" key="2">
    <source>
        <dbReference type="Proteomes" id="UP000298652"/>
    </source>
</evidence>